<proteinExistence type="predicted"/>
<dbReference type="Proteomes" id="UP000066480">
    <property type="component" value="Chromosome"/>
</dbReference>
<dbReference type="InterPro" id="IPR036866">
    <property type="entry name" value="RibonucZ/Hydroxyglut_hydro"/>
</dbReference>
<evidence type="ECO:0000313" key="3">
    <source>
        <dbReference type="Proteomes" id="UP000066480"/>
    </source>
</evidence>
<dbReference type="CDD" id="cd06262">
    <property type="entry name" value="metallo-hydrolase-like_MBL-fold"/>
    <property type="match status" value="1"/>
</dbReference>
<dbReference type="PANTHER" id="PTHR42951">
    <property type="entry name" value="METALLO-BETA-LACTAMASE DOMAIN-CONTAINING"/>
    <property type="match status" value="1"/>
</dbReference>
<dbReference type="InterPro" id="IPR050855">
    <property type="entry name" value="NDM-1-like"/>
</dbReference>
<dbReference type="Gene3D" id="3.60.15.10">
    <property type="entry name" value="Ribonuclease Z/Hydroxyacylglutathione hydrolase-like"/>
    <property type="match status" value="1"/>
</dbReference>
<dbReference type="EMBL" id="CP011112">
    <property type="protein sequence ID" value="AKU17510.1"/>
    <property type="molecule type" value="Genomic_DNA"/>
</dbReference>
<dbReference type="InterPro" id="IPR001279">
    <property type="entry name" value="Metallo-B-lactamas"/>
</dbReference>
<dbReference type="SMART" id="SM00849">
    <property type="entry name" value="Lactamase_B"/>
    <property type="match status" value="1"/>
</dbReference>
<gene>
    <name evidence="2" type="ORF">VV02_19460</name>
</gene>
<name>A0A0K1JLQ4_9MICO</name>
<dbReference type="OrthoDB" id="3813329at2"/>
<dbReference type="RefSeq" id="WP_052594204.1">
    <property type="nucleotide sequence ID" value="NZ_CP011112.1"/>
</dbReference>
<evidence type="ECO:0000313" key="2">
    <source>
        <dbReference type="EMBL" id="AKU17510.1"/>
    </source>
</evidence>
<reference evidence="2 3" key="1">
    <citation type="submission" date="2015-03" db="EMBL/GenBank/DDBJ databases">
        <title>Luteipulveratus halotolerans sp. nov., a novel actinobacterium (Dermacoccaceae) from Sarawak, Malaysia.</title>
        <authorList>
            <person name="Juboi H."/>
            <person name="Basik A."/>
            <person name="Shamsul S.S."/>
            <person name="Arnold P."/>
            <person name="Schmitt E.K."/>
            <person name="Sanglier J.-J."/>
            <person name="Yeo T."/>
        </authorList>
    </citation>
    <scope>NUCLEOTIDE SEQUENCE [LARGE SCALE GENOMIC DNA]</scope>
    <source>
        <strain evidence="2 3">MN07-A0370</strain>
    </source>
</reference>
<dbReference type="STRING" id="571913.VV02_19460"/>
<protein>
    <recommendedName>
        <fullName evidence="1">Metallo-beta-lactamase domain-containing protein</fullName>
    </recommendedName>
</protein>
<organism evidence="2 3">
    <name type="scientific">Luteipulveratus mongoliensis</name>
    <dbReference type="NCBI Taxonomy" id="571913"/>
    <lineage>
        <taxon>Bacteria</taxon>
        <taxon>Bacillati</taxon>
        <taxon>Actinomycetota</taxon>
        <taxon>Actinomycetes</taxon>
        <taxon>Micrococcales</taxon>
        <taxon>Dermacoccaceae</taxon>
        <taxon>Luteipulveratus</taxon>
    </lineage>
</organism>
<dbReference type="AlphaFoldDB" id="A0A0K1JLQ4"/>
<dbReference type="SUPFAM" id="SSF56281">
    <property type="entry name" value="Metallo-hydrolase/oxidoreductase"/>
    <property type="match status" value="1"/>
</dbReference>
<evidence type="ECO:0000259" key="1">
    <source>
        <dbReference type="SMART" id="SM00849"/>
    </source>
</evidence>
<dbReference type="PANTHER" id="PTHR42951:SF22">
    <property type="entry name" value="METALLO BETA-LACTAMASE SUPERFAMILY LIPOPROTEIN"/>
    <property type="match status" value="1"/>
</dbReference>
<sequence>MSALAPVADGVLVAIHEFCTTTTTVVLDASDGCLVIDPAVRPDEIDHVADQLRALGRGVVAGFATHPHWDHLLWRPSLGDAPRYATAAAARTARNRLSSNEIKARAAVEDIDVSGLARVTDLAPDASEIPWAGPRAVIVEHRGHAPGHAALLLPDVGVLVAGDMLSDIEVPLLDLDSPDPVADYRAALDTFESLLDRVHIVVPGHGSVGDGSDLRSRLEADRRYLEDLVHQRDSADARLLAGPDWLRREHEDAQAWVGTHT</sequence>
<feature type="domain" description="Metallo-beta-lactamase" evidence="1">
    <location>
        <begin position="21"/>
        <end position="205"/>
    </location>
</feature>
<keyword evidence="3" id="KW-1185">Reference proteome</keyword>
<accession>A0A0K1JLQ4</accession>
<dbReference type="KEGG" id="lmoi:VV02_19460"/>
<dbReference type="Pfam" id="PF00753">
    <property type="entry name" value="Lactamase_B"/>
    <property type="match status" value="1"/>
</dbReference>